<evidence type="ECO:0000256" key="4">
    <source>
        <dbReference type="ARBA" id="ARBA00023015"/>
    </source>
</evidence>
<evidence type="ECO:0000256" key="8">
    <source>
        <dbReference type="PIRSR" id="PIRSR602481-2"/>
    </source>
</evidence>
<proteinExistence type="inferred from homology"/>
<dbReference type="RefSeq" id="WP_013580220.1">
    <property type="nucleotide sequence ID" value="NC_015064.1"/>
</dbReference>
<dbReference type="InterPro" id="IPR002481">
    <property type="entry name" value="FUR"/>
</dbReference>
<dbReference type="GO" id="GO:0003700">
    <property type="term" value="F:DNA-binding transcription factor activity"/>
    <property type="evidence" value="ECO:0007669"/>
    <property type="project" value="InterPro"/>
</dbReference>
<feature type="binding site" evidence="8">
    <location>
        <position position="99"/>
    </location>
    <ligand>
        <name>Fe cation</name>
        <dbReference type="ChEBI" id="CHEBI:24875"/>
    </ligand>
</feature>
<name>E8X005_GRATM</name>
<dbReference type="InterPro" id="IPR043135">
    <property type="entry name" value="Fur_C"/>
</dbReference>
<gene>
    <name evidence="9" type="ordered locus">AciX9_1855</name>
</gene>
<evidence type="ECO:0000256" key="3">
    <source>
        <dbReference type="ARBA" id="ARBA00022833"/>
    </source>
</evidence>
<keyword evidence="8" id="KW-0408">Iron</keyword>
<organism evidence="10">
    <name type="scientific">Granulicella tundricola (strain ATCC BAA-1859 / DSM 23138 / MP5ACTX9)</name>
    <dbReference type="NCBI Taxonomy" id="1198114"/>
    <lineage>
        <taxon>Bacteria</taxon>
        <taxon>Pseudomonadati</taxon>
        <taxon>Acidobacteriota</taxon>
        <taxon>Terriglobia</taxon>
        <taxon>Terriglobales</taxon>
        <taxon>Acidobacteriaceae</taxon>
        <taxon>Granulicella</taxon>
    </lineage>
</organism>
<dbReference type="GO" id="GO:0000976">
    <property type="term" value="F:transcription cis-regulatory region binding"/>
    <property type="evidence" value="ECO:0007669"/>
    <property type="project" value="TreeGrafter"/>
</dbReference>
<dbReference type="STRING" id="1198114.AciX9_1855"/>
<dbReference type="CDD" id="cd07153">
    <property type="entry name" value="Fur_like"/>
    <property type="match status" value="1"/>
</dbReference>
<dbReference type="Proteomes" id="UP000000343">
    <property type="component" value="Chromosome"/>
</dbReference>
<dbReference type="EMBL" id="CP002480">
    <property type="protein sequence ID" value="ADW68901.1"/>
    <property type="molecule type" value="Genomic_DNA"/>
</dbReference>
<dbReference type="Pfam" id="PF01475">
    <property type="entry name" value="FUR"/>
    <property type="match status" value="1"/>
</dbReference>
<evidence type="ECO:0000256" key="7">
    <source>
        <dbReference type="PIRSR" id="PIRSR602481-1"/>
    </source>
</evidence>
<comment type="similarity">
    <text evidence="1">Belongs to the Fur family.</text>
</comment>
<accession>E8X005</accession>
<feature type="binding site" evidence="7">
    <location>
        <position position="121"/>
    </location>
    <ligand>
        <name>Zn(2+)</name>
        <dbReference type="ChEBI" id="CHEBI:29105"/>
    </ligand>
</feature>
<dbReference type="GO" id="GO:1900376">
    <property type="term" value="P:regulation of secondary metabolite biosynthetic process"/>
    <property type="evidence" value="ECO:0007669"/>
    <property type="project" value="TreeGrafter"/>
</dbReference>
<dbReference type="Gene3D" id="1.10.10.10">
    <property type="entry name" value="Winged helix-like DNA-binding domain superfamily/Winged helix DNA-binding domain"/>
    <property type="match status" value="1"/>
</dbReference>
<keyword evidence="6" id="KW-0804">Transcription</keyword>
<feature type="binding site" evidence="7">
    <location>
        <position position="87"/>
    </location>
    <ligand>
        <name>Zn(2+)</name>
        <dbReference type="ChEBI" id="CHEBI:29105"/>
    </ligand>
</feature>
<feature type="binding site" evidence="7">
    <location>
        <position position="84"/>
    </location>
    <ligand>
        <name>Zn(2+)</name>
        <dbReference type="ChEBI" id="CHEBI:29105"/>
    </ligand>
</feature>
<dbReference type="GO" id="GO:0008270">
    <property type="term" value="F:zinc ion binding"/>
    <property type="evidence" value="ECO:0007669"/>
    <property type="project" value="TreeGrafter"/>
</dbReference>
<feature type="binding site" evidence="8">
    <location>
        <position position="113"/>
    </location>
    <ligand>
        <name>Fe cation</name>
        <dbReference type="ChEBI" id="CHEBI:24875"/>
    </ligand>
</feature>
<dbReference type="InterPro" id="IPR036390">
    <property type="entry name" value="WH_DNA-bd_sf"/>
</dbReference>
<keyword evidence="7" id="KW-0479">Metal-binding</keyword>
<keyword evidence="4" id="KW-0805">Transcription regulation</keyword>
<dbReference type="KEGG" id="acm:AciX9_1855"/>
<dbReference type="eggNOG" id="COG0735">
    <property type="taxonomic scope" value="Bacteria"/>
</dbReference>
<dbReference type="PANTHER" id="PTHR33202">
    <property type="entry name" value="ZINC UPTAKE REGULATION PROTEIN"/>
    <property type="match status" value="1"/>
</dbReference>
<evidence type="ECO:0000256" key="2">
    <source>
        <dbReference type="ARBA" id="ARBA00022491"/>
    </source>
</evidence>
<dbReference type="PANTHER" id="PTHR33202:SF22">
    <property type="entry name" value="HYDROGEN PEROXIDE SENSITIVE REPRESSOR"/>
    <property type="match status" value="1"/>
</dbReference>
<dbReference type="OrthoDB" id="8659436at2"/>
<evidence type="ECO:0000256" key="6">
    <source>
        <dbReference type="ARBA" id="ARBA00023163"/>
    </source>
</evidence>
<feature type="binding site" evidence="8">
    <location>
        <position position="78"/>
    </location>
    <ligand>
        <name>Fe cation</name>
        <dbReference type="ChEBI" id="CHEBI:24875"/>
    </ligand>
</feature>
<dbReference type="GO" id="GO:0045892">
    <property type="term" value="P:negative regulation of DNA-templated transcription"/>
    <property type="evidence" value="ECO:0007669"/>
    <property type="project" value="TreeGrafter"/>
</dbReference>
<comment type="cofactor">
    <cofactor evidence="8">
        <name>Mn(2+)</name>
        <dbReference type="ChEBI" id="CHEBI:29035"/>
    </cofactor>
    <cofactor evidence="8">
        <name>Fe(2+)</name>
        <dbReference type="ChEBI" id="CHEBI:29033"/>
    </cofactor>
    <text evidence="8">Binds 1 Mn(2+) or Fe(2+) ion per subunit.</text>
</comment>
<dbReference type="AlphaFoldDB" id="E8X005"/>
<evidence type="ECO:0000313" key="10">
    <source>
        <dbReference type="Proteomes" id="UP000000343"/>
    </source>
</evidence>
<evidence type="ECO:0000256" key="5">
    <source>
        <dbReference type="ARBA" id="ARBA00023125"/>
    </source>
</evidence>
<keyword evidence="5" id="KW-0238">DNA-binding</keyword>
<comment type="cofactor">
    <cofactor evidence="7">
        <name>Zn(2+)</name>
        <dbReference type="ChEBI" id="CHEBI:29105"/>
    </cofactor>
    <text evidence="7">Binds 1 zinc ion per subunit.</text>
</comment>
<protein>
    <submittedName>
        <fullName evidence="9">Ferric uptake regulator, Fur family</fullName>
    </submittedName>
</protein>
<reference evidence="10" key="1">
    <citation type="submission" date="2011-01" db="EMBL/GenBank/DDBJ databases">
        <title>Complete sequence of chromosome of Acidobacterium sp. MP5ACTX9.</title>
        <authorList>
            <consortium name="US DOE Joint Genome Institute"/>
            <person name="Lucas S."/>
            <person name="Copeland A."/>
            <person name="Lapidus A."/>
            <person name="Cheng J.-F."/>
            <person name="Goodwin L."/>
            <person name="Pitluck S."/>
            <person name="Teshima H."/>
            <person name="Detter J.C."/>
            <person name="Han C."/>
            <person name="Tapia R."/>
            <person name="Land M."/>
            <person name="Hauser L."/>
            <person name="Kyrpides N."/>
            <person name="Ivanova N."/>
            <person name="Ovchinnikova G."/>
            <person name="Pagani I."/>
            <person name="Rawat S.R."/>
            <person name="Mannisto M."/>
            <person name="Haggblom M.M."/>
            <person name="Woyke T."/>
        </authorList>
    </citation>
    <scope>NUCLEOTIDE SEQUENCE [LARGE SCALE GENOMIC DNA]</scope>
    <source>
        <strain evidence="10">MP5ACTX9</strain>
    </source>
</reference>
<dbReference type="InterPro" id="IPR036388">
    <property type="entry name" value="WH-like_DNA-bd_sf"/>
</dbReference>
<dbReference type="SUPFAM" id="SSF46785">
    <property type="entry name" value="Winged helix' DNA-binding domain"/>
    <property type="match status" value="1"/>
</dbReference>
<keyword evidence="10" id="KW-1185">Reference proteome</keyword>
<evidence type="ECO:0000313" key="9">
    <source>
        <dbReference type="EMBL" id="ADW68901.1"/>
    </source>
</evidence>
<evidence type="ECO:0000256" key="1">
    <source>
        <dbReference type="ARBA" id="ARBA00007957"/>
    </source>
</evidence>
<dbReference type="Gene3D" id="3.30.1490.190">
    <property type="match status" value="1"/>
</dbReference>
<sequence length="125" mass="14092">MAIQPRNTKQKEAIRSVFTEAGRPLSHDEALTLSQEIVDGLSIATIYRNINVLVEEKWLSPVEIPGDTTRYEIAGKEHHHHFQCNTCGKLFDLQGCGIEWKAKLPKGFRTTGHEFFVYGLCSTCS</sequence>
<keyword evidence="2" id="KW-0678">Repressor</keyword>
<feature type="binding site" evidence="7">
    <location>
        <position position="124"/>
    </location>
    <ligand>
        <name>Zn(2+)</name>
        <dbReference type="ChEBI" id="CHEBI:29105"/>
    </ligand>
</feature>
<keyword evidence="3 7" id="KW-0862">Zinc</keyword>
<dbReference type="HOGENOM" id="CLU_096072_5_1_0"/>
<dbReference type="PaxDb" id="1198114-AciX9_1855"/>